<dbReference type="Proteomes" id="UP000000268">
    <property type="component" value="Chromosome"/>
</dbReference>
<dbReference type="eggNOG" id="COG4974">
    <property type="taxonomic scope" value="Bacteria"/>
</dbReference>
<dbReference type="EMBL" id="CP000828">
    <property type="protein sequence ID" value="ABW31134.1"/>
    <property type="molecule type" value="Genomic_DNA"/>
</dbReference>
<dbReference type="KEGG" id="amr:AM1_6202"/>
<dbReference type="Gene3D" id="1.10.443.10">
    <property type="entry name" value="Intergrase catalytic core"/>
    <property type="match status" value="1"/>
</dbReference>
<evidence type="ECO:0000259" key="2">
    <source>
        <dbReference type="Pfam" id="PF00589"/>
    </source>
</evidence>
<dbReference type="InterPro" id="IPR011010">
    <property type="entry name" value="DNA_brk_join_enz"/>
</dbReference>
<evidence type="ECO:0000256" key="1">
    <source>
        <dbReference type="ARBA" id="ARBA00023172"/>
    </source>
</evidence>
<dbReference type="InterPro" id="IPR002104">
    <property type="entry name" value="Integrase_catalytic"/>
</dbReference>
<proteinExistence type="predicted"/>
<dbReference type="STRING" id="329726.AM1_6202"/>
<protein>
    <recommendedName>
        <fullName evidence="2">Tyr recombinase domain-containing protein</fullName>
    </recommendedName>
</protein>
<feature type="domain" description="Tyr recombinase" evidence="2">
    <location>
        <begin position="21"/>
        <end position="61"/>
    </location>
</feature>
<accession>B0C617</accession>
<dbReference type="RefSeq" id="WP_012166322.1">
    <property type="nucleotide sequence ID" value="NC_009925.1"/>
</dbReference>
<dbReference type="SUPFAM" id="SSF56349">
    <property type="entry name" value="DNA breaking-rejoining enzymes"/>
    <property type="match status" value="1"/>
</dbReference>
<keyword evidence="1" id="KW-0233">DNA recombination</keyword>
<dbReference type="Pfam" id="PF00589">
    <property type="entry name" value="Phage_integrase"/>
    <property type="match status" value="1"/>
</dbReference>
<evidence type="ECO:0000313" key="4">
    <source>
        <dbReference type="Proteomes" id="UP000000268"/>
    </source>
</evidence>
<gene>
    <name evidence="3" type="ordered locus">AM1_6202</name>
</gene>
<reference evidence="3 4" key="1">
    <citation type="journal article" date="2008" name="Proc. Natl. Acad. Sci. U.S.A.">
        <title>Niche adaptation and genome expansion in the chlorophyll d-producing cyanobacterium Acaryochloris marina.</title>
        <authorList>
            <person name="Swingley W.D."/>
            <person name="Chen M."/>
            <person name="Cheung P.C."/>
            <person name="Conrad A.L."/>
            <person name="Dejesa L.C."/>
            <person name="Hao J."/>
            <person name="Honchak B.M."/>
            <person name="Karbach L.E."/>
            <person name="Kurdoglu A."/>
            <person name="Lahiri S."/>
            <person name="Mastrian S.D."/>
            <person name="Miyashita H."/>
            <person name="Page L."/>
            <person name="Ramakrishna P."/>
            <person name="Satoh S."/>
            <person name="Sattley W.M."/>
            <person name="Shimada Y."/>
            <person name="Taylor H.L."/>
            <person name="Tomo T."/>
            <person name="Tsuchiya T."/>
            <person name="Wang Z.T."/>
            <person name="Raymond J."/>
            <person name="Mimuro M."/>
            <person name="Blankenship R.E."/>
            <person name="Touchman J.W."/>
        </authorList>
    </citation>
    <scope>NUCLEOTIDE SEQUENCE [LARGE SCALE GENOMIC DNA]</scope>
    <source>
        <strain evidence="4">MBIC 11017</strain>
    </source>
</reference>
<name>B0C617_ACAM1</name>
<dbReference type="GO" id="GO:0015074">
    <property type="term" value="P:DNA integration"/>
    <property type="evidence" value="ECO:0007669"/>
    <property type="project" value="InterPro"/>
</dbReference>
<sequence length="71" mass="8203">MTSLINRCGELAQLGMTLNPQLRRSCGYHLSNQGLDTMLLQDWLGHLNIQHTVTYMKLNSKRLGEFQWGRL</sequence>
<dbReference type="InterPro" id="IPR013762">
    <property type="entry name" value="Integrase-like_cat_sf"/>
</dbReference>
<organism evidence="3 4">
    <name type="scientific">Acaryochloris marina (strain MBIC 11017)</name>
    <dbReference type="NCBI Taxonomy" id="329726"/>
    <lineage>
        <taxon>Bacteria</taxon>
        <taxon>Bacillati</taxon>
        <taxon>Cyanobacteriota</taxon>
        <taxon>Cyanophyceae</taxon>
        <taxon>Acaryochloridales</taxon>
        <taxon>Acaryochloridaceae</taxon>
        <taxon>Acaryochloris</taxon>
    </lineage>
</organism>
<evidence type="ECO:0000313" key="3">
    <source>
        <dbReference type="EMBL" id="ABW31134.1"/>
    </source>
</evidence>
<dbReference type="AlphaFoldDB" id="B0C617"/>
<dbReference type="GO" id="GO:0006310">
    <property type="term" value="P:DNA recombination"/>
    <property type="evidence" value="ECO:0007669"/>
    <property type="project" value="UniProtKB-KW"/>
</dbReference>
<dbReference type="GO" id="GO:0003677">
    <property type="term" value="F:DNA binding"/>
    <property type="evidence" value="ECO:0007669"/>
    <property type="project" value="InterPro"/>
</dbReference>
<dbReference type="HOGENOM" id="CLU_2730639_0_0_3"/>
<keyword evidence="4" id="KW-1185">Reference proteome</keyword>